<accession>A0A4Y2QEP5</accession>
<dbReference type="EMBL" id="BGPR01138422">
    <property type="protein sequence ID" value="GBN62109.1"/>
    <property type="molecule type" value="Genomic_DNA"/>
</dbReference>
<dbReference type="AlphaFoldDB" id="A0A4Y2QEP5"/>
<dbReference type="Proteomes" id="UP000499080">
    <property type="component" value="Unassembled WGS sequence"/>
</dbReference>
<sequence length="46" mass="5295">MCKTSQNWDGMEQKVGHLKLGIHEKARLCHLSQELVCVPLIPVYNF</sequence>
<protein>
    <submittedName>
        <fullName evidence="1">Uncharacterized protein</fullName>
    </submittedName>
</protein>
<comment type="caution">
    <text evidence="1">The sequence shown here is derived from an EMBL/GenBank/DDBJ whole genome shotgun (WGS) entry which is preliminary data.</text>
</comment>
<gene>
    <name evidence="1" type="ORF">AVEN_39354_1</name>
</gene>
<reference evidence="1 2" key="1">
    <citation type="journal article" date="2019" name="Sci. Rep.">
        <title>Orb-weaving spider Araneus ventricosus genome elucidates the spidroin gene catalogue.</title>
        <authorList>
            <person name="Kono N."/>
            <person name="Nakamura H."/>
            <person name="Ohtoshi R."/>
            <person name="Moran D.A.P."/>
            <person name="Shinohara A."/>
            <person name="Yoshida Y."/>
            <person name="Fujiwara M."/>
            <person name="Mori M."/>
            <person name="Tomita M."/>
            <person name="Arakawa K."/>
        </authorList>
    </citation>
    <scope>NUCLEOTIDE SEQUENCE [LARGE SCALE GENOMIC DNA]</scope>
</reference>
<feature type="non-terminal residue" evidence="1">
    <location>
        <position position="46"/>
    </location>
</feature>
<evidence type="ECO:0000313" key="2">
    <source>
        <dbReference type="Proteomes" id="UP000499080"/>
    </source>
</evidence>
<organism evidence="1 2">
    <name type="scientific">Araneus ventricosus</name>
    <name type="common">Orbweaver spider</name>
    <name type="synonym">Epeira ventricosa</name>
    <dbReference type="NCBI Taxonomy" id="182803"/>
    <lineage>
        <taxon>Eukaryota</taxon>
        <taxon>Metazoa</taxon>
        <taxon>Ecdysozoa</taxon>
        <taxon>Arthropoda</taxon>
        <taxon>Chelicerata</taxon>
        <taxon>Arachnida</taxon>
        <taxon>Araneae</taxon>
        <taxon>Araneomorphae</taxon>
        <taxon>Entelegynae</taxon>
        <taxon>Araneoidea</taxon>
        <taxon>Araneidae</taxon>
        <taxon>Araneus</taxon>
    </lineage>
</organism>
<name>A0A4Y2QEP5_ARAVE</name>
<evidence type="ECO:0000313" key="1">
    <source>
        <dbReference type="EMBL" id="GBN62109.1"/>
    </source>
</evidence>
<keyword evidence="2" id="KW-1185">Reference proteome</keyword>
<proteinExistence type="predicted"/>